<dbReference type="Proteomes" id="UP000288388">
    <property type="component" value="Unassembled WGS sequence"/>
</dbReference>
<gene>
    <name evidence="1" type="ORF">EK398_20955</name>
</gene>
<comment type="caution">
    <text evidence="1">The sequence shown here is derived from an EMBL/GenBank/DDBJ whole genome shotgun (WGS) entry which is preliminary data.</text>
</comment>
<dbReference type="Pfam" id="PF19848">
    <property type="entry name" value="DUF6323"/>
    <property type="match status" value="1"/>
</dbReference>
<evidence type="ECO:0000313" key="1">
    <source>
        <dbReference type="EMBL" id="RVU92940.1"/>
    </source>
</evidence>
<dbReference type="AlphaFoldDB" id="A0A2N8PRV2"/>
<dbReference type="EMBL" id="RYZS01000002">
    <property type="protein sequence ID" value="RVU92940.1"/>
    <property type="molecule type" value="Genomic_DNA"/>
</dbReference>
<accession>A0A2N8PRV2</accession>
<dbReference type="RefSeq" id="WP_102872851.1">
    <property type="nucleotide sequence ID" value="NZ_JBPFKW010000278.1"/>
</dbReference>
<dbReference type="InterPro" id="IPR046286">
    <property type="entry name" value="DUF6323"/>
</dbReference>
<sequence length="143" mass="17298">MSNFDVSLFNQFLSEQKEEPRTTINQVLQVNHKSFQLSVADFREITEERKQHFKNYHLLDFSWENSQTVAHFLAKEPFSYKSDYLEHFSICQELFYYLRAYHSGSLTDQEILEEIERRYQKYQGDIETLQGSFEDFPELEEEE</sequence>
<organism evidence="1 2">
    <name type="scientific">Enterococcus avium</name>
    <name type="common">Streptococcus avium</name>
    <dbReference type="NCBI Taxonomy" id="33945"/>
    <lineage>
        <taxon>Bacteria</taxon>
        <taxon>Bacillati</taxon>
        <taxon>Bacillota</taxon>
        <taxon>Bacilli</taxon>
        <taxon>Lactobacillales</taxon>
        <taxon>Enterococcaceae</taxon>
        <taxon>Enterococcus</taxon>
    </lineage>
</organism>
<name>A0A2N8PRV2_ENTAV</name>
<protein>
    <submittedName>
        <fullName evidence="1">Uncharacterized protein</fullName>
    </submittedName>
</protein>
<proteinExistence type="predicted"/>
<evidence type="ECO:0000313" key="2">
    <source>
        <dbReference type="Proteomes" id="UP000288388"/>
    </source>
</evidence>
<reference evidence="1 2" key="1">
    <citation type="submission" date="2018-12" db="EMBL/GenBank/DDBJ databases">
        <title>A novel vanA-carrying plasmid in a clinical isolate of Enterococcus avium.</title>
        <authorList>
            <person name="Bernasconi O.J."/>
            <person name="Luzzaro F."/>
            <person name="Endimiani A."/>
        </authorList>
    </citation>
    <scope>NUCLEOTIDE SEQUENCE [LARGE SCALE GENOMIC DNA]</scope>
    <source>
        <strain evidence="1 2">LC0559/18</strain>
    </source>
</reference>